<comment type="caution">
    <text evidence="11">The sequence shown here is derived from an EMBL/GenBank/DDBJ whole genome shotgun (WGS) entry which is preliminary data.</text>
</comment>
<keyword evidence="11" id="KW-0012">Acyltransferase</keyword>
<dbReference type="AlphaFoldDB" id="A0A7C6AFH4"/>
<dbReference type="EMBL" id="DTHJ01000078">
    <property type="protein sequence ID" value="HHS62714.1"/>
    <property type="molecule type" value="Genomic_DNA"/>
</dbReference>
<keyword evidence="2 10" id="KW-0444">Lipid biosynthesis</keyword>
<feature type="transmembrane region" description="Helical" evidence="10">
    <location>
        <begin position="136"/>
        <end position="155"/>
    </location>
</feature>
<dbReference type="PANTHER" id="PTHR30309">
    <property type="entry name" value="INNER MEMBRANE PROTEIN YGIH"/>
    <property type="match status" value="1"/>
</dbReference>
<evidence type="ECO:0000256" key="8">
    <source>
        <dbReference type="ARBA" id="ARBA00023209"/>
    </source>
</evidence>
<feature type="transmembrane region" description="Helical" evidence="10">
    <location>
        <begin position="78"/>
        <end position="97"/>
    </location>
</feature>
<comment type="catalytic activity">
    <reaction evidence="10">
        <text>an acyl phosphate + sn-glycerol 3-phosphate = a 1-acyl-sn-glycero-3-phosphate + phosphate</text>
        <dbReference type="Rhea" id="RHEA:34075"/>
        <dbReference type="ChEBI" id="CHEBI:43474"/>
        <dbReference type="ChEBI" id="CHEBI:57597"/>
        <dbReference type="ChEBI" id="CHEBI:57970"/>
        <dbReference type="ChEBI" id="CHEBI:59918"/>
        <dbReference type="EC" id="2.3.1.275"/>
    </reaction>
</comment>
<dbReference type="PANTHER" id="PTHR30309:SF0">
    <property type="entry name" value="GLYCEROL-3-PHOSPHATE ACYLTRANSFERASE-RELATED"/>
    <property type="match status" value="1"/>
</dbReference>
<feature type="transmembrane region" description="Helical" evidence="10">
    <location>
        <begin position="6"/>
        <end position="28"/>
    </location>
</feature>
<evidence type="ECO:0000313" key="11">
    <source>
        <dbReference type="EMBL" id="HHS62714.1"/>
    </source>
</evidence>
<comment type="function">
    <text evidence="10">Catalyzes the transfer of an acyl group from acyl-phosphate (acyl-PO(4)) to glycerol-3-phosphate (G3P) to form lysophosphatidic acid (LPA). This enzyme utilizes acyl-phosphate as fatty acyl donor, but not acyl-CoA or acyl-ACP.</text>
</comment>
<accession>A0A7C6AFH4</accession>
<dbReference type="Pfam" id="PF02660">
    <property type="entry name" value="G3P_acyltransf"/>
    <property type="match status" value="1"/>
</dbReference>
<keyword evidence="7 10" id="KW-0472">Membrane</keyword>
<keyword evidence="4 10" id="KW-0812">Transmembrane</keyword>
<organism evidence="11">
    <name type="scientific">candidate division WOR-3 bacterium</name>
    <dbReference type="NCBI Taxonomy" id="2052148"/>
    <lineage>
        <taxon>Bacteria</taxon>
        <taxon>Bacteria division WOR-3</taxon>
    </lineage>
</organism>
<comment type="pathway">
    <text evidence="10">Lipid metabolism; phospholipid metabolism.</text>
</comment>
<name>A0A7C6AFH4_UNCW3</name>
<proteinExistence type="inferred from homology"/>
<evidence type="ECO:0000256" key="2">
    <source>
        <dbReference type="ARBA" id="ARBA00022516"/>
    </source>
</evidence>
<evidence type="ECO:0000256" key="6">
    <source>
        <dbReference type="ARBA" id="ARBA00023098"/>
    </source>
</evidence>
<evidence type="ECO:0000256" key="7">
    <source>
        <dbReference type="ARBA" id="ARBA00023136"/>
    </source>
</evidence>
<keyword evidence="5 10" id="KW-1133">Transmembrane helix</keyword>
<feature type="transmembrane region" description="Helical" evidence="10">
    <location>
        <begin position="49"/>
        <end position="72"/>
    </location>
</feature>
<evidence type="ECO:0000256" key="4">
    <source>
        <dbReference type="ARBA" id="ARBA00022692"/>
    </source>
</evidence>
<feature type="transmembrane region" description="Helical" evidence="10">
    <location>
        <begin position="164"/>
        <end position="181"/>
    </location>
</feature>
<comment type="subunit">
    <text evidence="10">Probably interacts with PlsX.</text>
</comment>
<dbReference type="EC" id="2.3.1.275" evidence="10"/>
<keyword evidence="9 10" id="KW-1208">Phospholipid metabolism</keyword>
<evidence type="ECO:0000256" key="5">
    <source>
        <dbReference type="ARBA" id="ARBA00022989"/>
    </source>
</evidence>
<keyword evidence="8 10" id="KW-0594">Phospholipid biosynthesis</keyword>
<dbReference type="GO" id="GO:0043772">
    <property type="term" value="F:acyl-phosphate glycerol-3-phosphate acyltransferase activity"/>
    <property type="evidence" value="ECO:0007669"/>
    <property type="project" value="UniProtKB-UniRule"/>
</dbReference>
<evidence type="ECO:0000256" key="1">
    <source>
        <dbReference type="ARBA" id="ARBA00022475"/>
    </source>
</evidence>
<dbReference type="SMART" id="SM01207">
    <property type="entry name" value="G3P_acyltransf"/>
    <property type="match status" value="1"/>
</dbReference>
<keyword evidence="3 10" id="KW-0808">Transferase</keyword>
<comment type="similarity">
    <text evidence="10">Belongs to the PlsY family.</text>
</comment>
<dbReference type="GO" id="GO:0008654">
    <property type="term" value="P:phospholipid biosynthetic process"/>
    <property type="evidence" value="ECO:0007669"/>
    <property type="project" value="UniProtKB-UniRule"/>
</dbReference>
<dbReference type="InterPro" id="IPR003811">
    <property type="entry name" value="G3P_acylTferase_PlsY"/>
</dbReference>
<keyword evidence="6 10" id="KW-0443">Lipid metabolism</keyword>
<feature type="transmembrane region" description="Helical" evidence="10">
    <location>
        <begin position="109"/>
        <end position="130"/>
    </location>
</feature>
<keyword evidence="1 10" id="KW-1003">Cell membrane</keyword>
<protein>
    <recommendedName>
        <fullName evidence="10">Glycerol-3-phosphate acyltransferase</fullName>
    </recommendedName>
    <alternativeName>
        <fullName evidence="10">Acyl-PO4 G3P acyltransferase</fullName>
    </alternativeName>
    <alternativeName>
        <fullName evidence="10">Acyl-phosphate--glycerol-3-phosphate acyltransferase</fullName>
    </alternativeName>
    <alternativeName>
        <fullName evidence="10">G3P acyltransferase</fullName>
        <shortName evidence="10">GPAT</shortName>
        <ecNumber evidence="10">2.3.1.275</ecNumber>
    </alternativeName>
    <alternativeName>
        <fullName evidence="10">Lysophosphatidic acid synthase</fullName>
        <shortName evidence="10">LPA synthase</shortName>
    </alternativeName>
</protein>
<dbReference type="HAMAP" id="MF_01043">
    <property type="entry name" value="PlsY"/>
    <property type="match status" value="1"/>
</dbReference>
<dbReference type="NCBIfam" id="TIGR00023">
    <property type="entry name" value="glycerol-3-phosphate 1-O-acyltransferase PlsY"/>
    <property type="match status" value="1"/>
</dbReference>
<evidence type="ECO:0000256" key="9">
    <source>
        <dbReference type="ARBA" id="ARBA00023264"/>
    </source>
</evidence>
<comment type="subcellular location">
    <subcellularLocation>
        <location evidence="10">Cell membrane</location>
        <topology evidence="10">Multi-pass membrane protein</topology>
    </subcellularLocation>
</comment>
<dbReference type="UniPathway" id="UPA00085"/>
<evidence type="ECO:0000256" key="10">
    <source>
        <dbReference type="HAMAP-Rule" id="MF_01043"/>
    </source>
</evidence>
<reference evidence="11" key="1">
    <citation type="journal article" date="2020" name="mSystems">
        <title>Genome- and Community-Level Interaction Insights into Carbon Utilization and Element Cycling Functions of Hydrothermarchaeota in Hydrothermal Sediment.</title>
        <authorList>
            <person name="Zhou Z."/>
            <person name="Liu Y."/>
            <person name="Xu W."/>
            <person name="Pan J."/>
            <person name="Luo Z.H."/>
            <person name="Li M."/>
        </authorList>
    </citation>
    <scope>NUCLEOTIDE SEQUENCE [LARGE SCALE GENOMIC DNA]</scope>
    <source>
        <strain evidence="11">SpSt-783</strain>
    </source>
</reference>
<evidence type="ECO:0000256" key="3">
    <source>
        <dbReference type="ARBA" id="ARBA00022679"/>
    </source>
</evidence>
<sequence>MNIFNILISFLIGILFGMIPFSYLLGLLKGVDLKKTGSGNIGATNLGRSLGLTFFITGFLLDALKGFLPILIARSFGFYPAFAGAGAILGHIFNPLFNFKGGKGVSTTIGVALGIVPKPFLIAIGVWLVIYLTTYIVSIASICLAITLSIATFFIGKTAISEKILVLVICILVIFAHRSNIKRLINRTEPKTVLWRKK</sequence>
<dbReference type="GO" id="GO:0005886">
    <property type="term" value="C:plasma membrane"/>
    <property type="evidence" value="ECO:0007669"/>
    <property type="project" value="UniProtKB-SubCell"/>
</dbReference>
<gene>
    <name evidence="10 11" type="primary">plsY</name>
    <name evidence="11" type="ORF">ENV70_03735</name>
</gene>